<evidence type="ECO:0008006" key="3">
    <source>
        <dbReference type="Google" id="ProtNLM"/>
    </source>
</evidence>
<keyword evidence="2" id="KW-1185">Reference proteome</keyword>
<dbReference type="Proteomes" id="UP000192761">
    <property type="component" value="Unassembled WGS sequence"/>
</dbReference>
<protein>
    <recommendedName>
        <fullName evidence="3">DUF2946 domain-containing protein</fullName>
    </recommendedName>
</protein>
<dbReference type="RefSeq" id="WP_084090514.1">
    <property type="nucleotide sequence ID" value="NZ_FWXD01000009.1"/>
</dbReference>
<evidence type="ECO:0000313" key="2">
    <source>
        <dbReference type="Proteomes" id="UP000192761"/>
    </source>
</evidence>
<gene>
    <name evidence="1" type="ORF">SAMN02745857_01862</name>
</gene>
<dbReference type="Pfam" id="PF11162">
    <property type="entry name" value="DUF2946"/>
    <property type="match status" value="1"/>
</dbReference>
<dbReference type="EMBL" id="FWXD01000009">
    <property type="protein sequence ID" value="SMC24349.1"/>
    <property type="molecule type" value="Genomic_DNA"/>
</dbReference>
<name>A0A1W1XK45_9NEIS</name>
<reference evidence="1 2" key="1">
    <citation type="submission" date="2017-04" db="EMBL/GenBank/DDBJ databases">
        <authorList>
            <person name="Afonso C.L."/>
            <person name="Miller P.J."/>
            <person name="Scott M.A."/>
            <person name="Spackman E."/>
            <person name="Goraichik I."/>
            <person name="Dimitrov K.M."/>
            <person name="Suarez D.L."/>
            <person name="Swayne D.E."/>
        </authorList>
    </citation>
    <scope>NUCLEOTIDE SEQUENCE [LARGE SCALE GENOMIC DNA]</scope>
    <source>
        <strain evidence="1 2">DSM 23236</strain>
    </source>
</reference>
<dbReference type="InterPro" id="IPR021333">
    <property type="entry name" value="DUF2946"/>
</dbReference>
<dbReference type="AlphaFoldDB" id="A0A1W1XK45"/>
<proteinExistence type="predicted"/>
<sequence>MFARRLALRYLVVWFAFVAHLTGFVAPGLSQLLSSPANAELCSTGPAVRPGLLLAGAVQRDDGQLPGSHADHACAYCHTHSWHGGMPLATQAALQIPLAHYDAPARFYTAPVRLYAWTSAQPRAPPQPAQAGSVV</sequence>
<dbReference type="STRING" id="1121001.SAMN02745857_01862"/>
<accession>A0A1W1XK45</accession>
<evidence type="ECO:0000313" key="1">
    <source>
        <dbReference type="EMBL" id="SMC24349.1"/>
    </source>
</evidence>
<organism evidence="1 2">
    <name type="scientific">Andreprevotia lacus DSM 23236</name>
    <dbReference type="NCBI Taxonomy" id="1121001"/>
    <lineage>
        <taxon>Bacteria</taxon>
        <taxon>Pseudomonadati</taxon>
        <taxon>Pseudomonadota</taxon>
        <taxon>Betaproteobacteria</taxon>
        <taxon>Neisseriales</taxon>
        <taxon>Chitinibacteraceae</taxon>
        <taxon>Andreprevotia</taxon>
    </lineage>
</organism>